<name>A0AAV1D7U1_OLDCO</name>
<dbReference type="Pfam" id="PF17766">
    <property type="entry name" value="fn3_6"/>
    <property type="match status" value="1"/>
</dbReference>
<organism evidence="4 5">
    <name type="scientific">Oldenlandia corymbosa var. corymbosa</name>
    <dbReference type="NCBI Taxonomy" id="529605"/>
    <lineage>
        <taxon>Eukaryota</taxon>
        <taxon>Viridiplantae</taxon>
        <taxon>Streptophyta</taxon>
        <taxon>Embryophyta</taxon>
        <taxon>Tracheophyta</taxon>
        <taxon>Spermatophyta</taxon>
        <taxon>Magnoliopsida</taxon>
        <taxon>eudicotyledons</taxon>
        <taxon>Gunneridae</taxon>
        <taxon>Pentapetalae</taxon>
        <taxon>asterids</taxon>
        <taxon>lamiids</taxon>
        <taxon>Gentianales</taxon>
        <taxon>Rubiaceae</taxon>
        <taxon>Rubioideae</taxon>
        <taxon>Spermacoceae</taxon>
        <taxon>Hedyotis-Oldenlandia complex</taxon>
        <taxon>Oldenlandia</taxon>
    </lineage>
</organism>
<dbReference type="Proteomes" id="UP001161247">
    <property type="component" value="Chromosome 4"/>
</dbReference>
<evidence type="ECO:0000313" key="4">
    <source>
        <dbReference type="EMBL" id="CAI9102943.1"/>
    </source>
</evidence>
<dbReference type="EMBL" id="OX459121">
    <property type="protein sequence ID" value="CAI9102943.1"/>
    <property type="molecule type" value="Genomic_DNA"/>
</dbReference>
<sequence>MEGKIVVCNTSDPYEIFDAVTEVNRTGGQLKEVVDYIKSTETATGNLLETKAIDDVTAPNVASFSARGPNYFFPDILKPAITAPGVEIFAPFSPAGNPSGFPTDQQIRGVRYDTWNLNFVHKSKLVPFRVYINPSWSPSAIKSALMTTGHLNPKKAPYPGLVYETLRADYFKCICGKNLSTELNVSCAGVVLIEDKDLNHPTMTAKVEKGKSFNVTFTRTVTNVGPDNSIYNGKSILGSLEDITLDPYILSFKARNEKKSFQLIVAVTEFEGFGSASIQWFDEKHTARSPIVVFTD</sequence>
<gene>
    <name evidence="4" type="ORF">OLC1_LOCUS12198</name>
</gene>
<keyword evidence="2" id="KW-0732">Signal</keyword>
<evidence type="ECO:0000256" key="1">
    <source>
        <dbReference type="ARBA" id="ARBA00011073"/>
    </source>
</evidence>
<dbReference type="Gene3D" id="3.50.30.30">
    <property type="match status" value="1"/>
</dbReference>
<evidence type="ECO:0000259" key="3">
    <source>
        <dbReference type="Pfam" id="PF17766"/>
    </source>
</evidence>
<evidence type="ECO:0000313" key="5">
    <source>
        <dbReference type="Proteomes" id="UP001161247"/>
    </source>
</evidence>
<accession>A0AAV1D7U1</accession>
<feature type="domain" description="Subtilisin-like protease fibronectin type-III" evidence="3">
    <location>
        <begin position="197"/>
        <end position="293"/>
    </location>
</feature>
<dbReference type="SUPFAM" id="SSF52743">
    <property type="entry name" value="Subtilisin-like"/>
    <property type="match status" value="1"/>
</dbReference>
<dbReference type="Gene3D" id="3.40.50.200">
    <property type="entry name" value="Peptidase S8/S53 domain"/>
    <property type="match status" value="1"/>
</dbReference>
<dbReference type="PANTHER" id="PTHR10795">
    <property type="entry name" value="PROPROTEIN CONVERTASE SUBTILISIN/KEXIN"/>
    <property type="match status" value="1"/>
</dbReference>
<protein>
    <submittedName>
        <fullName evidence="4">OLC1v1001340C1</fullName>
    </submittedName>
</protein>
<evidence type="ECO:0000256" key="2">
    <source>
        <dbReference type="ARBA" id="ARBA00022729"/>
    </source>
</evidence>
<proteinExistence type="inferred from homology"/>
<dbReference type="GO" id="GO:0004252">
    <property type="term" value="F:serine-type endopeptidase activity"/>
    <property type="evidence" value="ECO:0007669"/>
    <property type="project" value="InterPro"/>
</dbReference>
<dbReference type="AlphaFoldDB" id="A0AAV1D7U1"/>
<dbReference type="Gene3D" id="2.60.40.2310">
    <property type="match status" value="1"/>
</dbReference>
<reference evidence="4" key="1">
    <citation type="submission" date="2023-03" db="EMBL/GenBank/DDBJ databases">
        <authorList>
            <person name="Julca I."/>
        </authorList>
    </citation>
    <scope>NUCLEOTIDE SEQUENCE</scope>
</reference>
<dbReference type="InterPro" id="IPR045051">
    <property type="entry name" value="SBT"/>
</dbReference>
<dbReference type="InterPro" id="IPR041469">
    <property type="entry name" value="Subtilisin-like_FN3"/>
</dbReference>
<keyword evidence="5" id="KW-1185">Reference proteome</keyword>
<dbReference type="InterPro" id="IPR036852">
    <property type="entry name" value="Peptidase_S8/S53_dom_sf"/>
</dbReference>
<comment type="similarity">
    <text evidence="1">Belongs to the peptidase S8 family.</text>
</comment>
<dbReference type="GO" id="GO:0006508">
    <property type="term" value="P:proteolysis"/>
    <property type="evidence" value="ECO:0007669"/>
    <property type="project" value="InterPro"/>
</dbReference>